<reference evidence="1 2" key="1">
    <citation type="submission" date="2020-03" db="EMBL/GenBank/DDBJ databases">
        <title>Tamlana sp. nov, isolated from XXX.</title>
        <authorList>
            <person name="Cao W.R."/>
        </authorList>
    </citation>
    <scope>NUCLEOTIDE SEQUENCE [LARGE SCALE GENOMIC DNA]</scope>
    <source>
        <strain evidence="1 2">HST1-43</strain>
    </source>
</reference>
<gene>
    <name evidence="1" type="ORF">HC176_00090</name>
</gene>
<organism evidence="1 2">
    <name type="scientific">Tamlana crocina</name>
    <dbReference type="NCBI Taxonomy" id="393006"/>
    <lineage>
        <taxon>Bacteria</taxon>
        <taxon>Pseudomonadati</taxon>
        <taxon>Bacteroidota</taxon>
        <taxon>Flavobacteriia</taxon>
        <taxon>Flavobacteriales</taxon>
        <taxon>Flavobacteriaceae</taxon>
        <taxon>Tamlana</taxon>
    </lineage>
</organism>
<dbReference type="RefSeq" id="WP_167916146.1">
    <property type="nucleotide sequence ID" value="NZ_JAAVJS010000001.1"/>
</dbReference>
<comment type="caution">
    <text evidence="1">The sequence shown here is derived from an EMBL/GenBank/DDBJ whole genome shotgun (WGS) entry which is preliminary data.</text>
</comment>
<dbReference type="EMBL" id="JAAVJS010000001">
    <property type="protein sequence ID" value="NJX13884.1"/>
    <property type="molecule type" value="Genomic_DNA"/>
</dbReference>
<accession>A0ABX1D6F1</accession>
<name>A0ABX1D6F1_9FLAO</name>
<proteinExistence type="predicted"/>
<evidence type="ECO:0000313" key="2">
    <source>
        <dbReference type="Proteomes" id="UP000760545"/>
    </source>
</evidence>
<keyword evidence="2" id="KW-1185">Reference proteome</keyword>
<protein>
    <submittedName>
        <fullName evidence="1">DUF2490 domain-containing protein</fullName>
    </submittedName>
</protein>
<evidence type="ECO:0000313" key="1">
    <source>
        <dbReference type="EMBL" id="NJX13884.1"/>
    </source>
</evidence>
<sequence>MFPLSVLCQDGYSTFFEPEVNFEYKVGSNYTQEFSLENRNLIYSDNNFIYTVKHLEIAHASKIDLSERGTLGLGMQYRFEENFKNKEENEFRLAQEFTLGSPINKGIRYHNFAFEQRFYKLTTKYRFRYQLGVEKPLSANRFFIAETEALFEVAATQKPELEQRLSTVLGFSINSKTNFTLGMEYRLANYNLTLAHELFLITALDIEL</sequence>
<dbReference type="InterPro" id="IPR019619">
    <property type="entry name" value="DUF2490"/>
</dbReference>
<dbReference type="Proteomes" id="UP000760545">
    <property type="component" value="Unassembled WGS sequence"/>
</dbReference>
<dbReference type="Pfam" id="PF10677">
    <property type="entry name" value="DUF2490"/>
    <property type="match status" value="1"/>
</dbReference>